<dbReference type="AlphaFoldDB" id="A0A6A4NDN6"/>
<comment type="caution">
    <text evidence="1">The sequence shown here is derived from an EMBL/GenBank/DDBJ whole genome shotgun (WGS) entry which is preliminary data.</text>
</comment>
<accession>A0A6A4NDN6</accession>
<gene>
    <name evidence="1" type="ORF">Lalb_Chr25g0288431</name>
</gene>
<protein>
    <submittedName>
        <fullName evidence="1">Uncharacterized protein</fullName>
    </submittedName>
</protein>
<reference evidence="2" key="1">
    <citation type="journal article" date="2020" name="Nat. Commun.">
        <title>Genome sequence of the cluster root forming white lupin.</title>
        <authorList>
            <person name="Hufnagel B."/>
            <person name="Marques A."/>
            <person name="Soriano A."/>
            <person name="Marques L."/>
            <person name="Divol F."/>
            <person name="Doumas P."/>
            <person name="Sallet E."/>
            <person name="Mancinotti D."/>
            <person name="Carrere S."/>
            <person name="Marande W."/>
            <person name="Arribat S."/>
            <person name="Keller J."/>
            <person name="Huneau C."/>
            <person name="Blein T."/>
            <person name="Aime D."/>
            <person name="Laguerre M."/>
            <person name="Taylor J."/>
            <person name="Schubert V."/>
            <person name="Nelson M."/>
            <person name="Geu-Flores F."/>
            <person name="Crespi M."/>
            <person name="Gallardo-Guerrero K."/>
            <person name="Delaux P.-M."/>
            <person name="Salse J."/>
            <person name="Berges H."/>
            <person name="Guyot R."/>
            <person name="Gouzy J."/>
            <person name="Peret B."/>
        </authorList>
    </citation>
    <scope>NUCLEOTIDE SEQUENCE [LARGE SCALE GENOMIC DNA]</scope>
    <source>
        <strain evidence="2">cv. Amiga</strain>
    </source>
</reference>
<dbReference type="Proteomes" id="UP000447434">
    <property type="component" value="Chromosome 25"/>
</dbReference>
<organism evidence="1 2">
    <name type="scientific">Lupinus albus</name>
    <name type="common">White lupine</name>
    <name type="synonym">Lupinus termis</name>
    <dbReference type="NCBI Taxonomy" id="3870"/>
    <lineage>
        <taxon>Eukaryota</taxon>
        <taxon>Viridiplantae</taxon>
        <taxon>Streptophyta</taxon>
        <taxon>Embryophyta</taxon>
        <taxon>Tracheophyta</taxon>
        <taxon>Spermatophyta</taxon>
        <taxon>Magnoliopsida</taxon>
        <taxon>eudicotyledons</taxon>
        <taxon>Gunneridae</taxon>
        <taxon>Pentapetalae</taxon>
        <taxon>rosids</taxon>
        <taxon>fabids</taxon>
        <taxon>Fabales</taxon>
        <taxon>Fabaceae</taxon>
        <taxon>Papilionoideae</taxon>
        <taxon>50 kb inversion clade</taxon>
        <taxon>genistoids sensu lato</taxon>
        <taxon>core genistoids</taxon>
        <taxon>Genisteae</taxon>
        <taxon>Lupinus</taxon>
    </lineage>
</organism>
<name>A0A6A4NDN6_LUPAL</name>
<dbReference type="EMBL" id="WOCE01000025">
    <property type="protein sequence ID" value="KAE9585389.1"/>
    <property type="molecule type" value="Genomic_DNA"/>
</dbReference>
<evidence type="ECO:0000313" key="1">
    <source>
        <dbReference type="EMBL" id="KAE9585389.1"/>
    </source>
</evidence>
<keyword evidence="2" id="KW-1185">Reference proteome</keyword>
<sequence length="51" mass="5910">MEIEEAVVTTAAMEAKRRWFPSPPSRFPSPILEQQRVEVSKPRGHNFGEVW</sequence>
<proteinExistence type="predicted"/>
<evidence type="ECO:0000313" key="2">
    <source>
        <dbReference type="Proteomes" id="UP000447434"/>
    </source>
</evidence>